<keyword evidence="7" id="KW-0808">Transferase</keyword>
<dbReference type="InterPro" id="IPR001783">
    <property type="entry name" value="Lumazine-bd"/>
</dbReference>
<evidence type="ECO:0000313" key="12">
    <source>
        <dbReference type="EMBL" id="KKW41745.1"/>
    </source>
</evidence>
<dbReference type="CDD" id="cd00402">
    <property type="entry name" value="Riboflavin_synthase_like"/>
    <property type="match status" value="1"/>
</dbReference>
<comment type="caution">
    <text evidence="12">The sequence shown here is derived from an EMBL/GenBank/DDBJ whole genome shotgun (WGS) entry which is preliminary data.</text>
</comment>
<dbReference type="Proteomes" id="UP000033870">
    <property type="component" value="Unassembled WGS sequence"/>
</dbReference>
<dbReference type="InterPro" id="IPR017938">
    <property type="entry name" value="Riboflavin_synthase-like_b-brl"/>
</dbReference>
<dbReference type="NCBIfam" id="NF006767">
    <property type="entry name" value="PRK09289.1"/>
    <property type="match status" value="1"/>
</dbReference>
<dbReference type="EC" id="2.5.1.9" evidence="4 9"/>
<feature type="domain" description="Lumazine-binding" evidence="11">
    <location>
        <begin position="98"/>
        <end position="193"/>
    </location>
</feature>
<evidence type="ECO:0000256" key="7">
    <source>
        <dbReference type="ARBA" id="ARBA00022679"/>
    </source>
</evidence>
<feature type="repeat" description="Lumazine-binding" evidence="10">
    <location>
        <begin position="1"/>
        <end position="97"/>
    </location>
</feature>
<proteinExistence type="predicted"/>
<sequence>MFTGIIEAVGRVCAFHPPAAPRFLTLEAPGGLRDIVPGESIAVAGVCLSVRRSLPDGKIEFEVMPETLNKTTLGQKTTGDAVNLERSLSLGQRLGGHFVYGHVDGTGTVVSVDASLGYLVAIKPPAGLDRYLVAQGSVAVDGVSLTVARVADDLFTVALVQDTIERTTLGRLVPGDRVNLEADMIAKYAERLAAKV</sequence>
<keyword evidence="6" id="KW-0686">Riboflavin biosynthesis</keyword>
<dbReference type="NCBIfam" id="TIGR00187">
    <property type="entry name" value="ribE"/>
    <property type="match status" value="1"/>
</dbReference>
<organism evidence="12 13">
    <name type="scientific">Candidatus Magasanikbacteria bacterium GW2011_GWA2_56_11</name>
    <dbReference type="NCBI Taxonomy" id="1619044"/>
    <lineage>
        <taxon>Bacteria</taxon>
        <taxon>Candidatus Magasanikiibacteriota</taxon>
    </lineage>
</organism>
<evidence type="ECO:0000256" key="10">
    <source>
        <dbReference type="PROSITE-ProRule" id="PRU00524"/>
    </source>
</evidence>
<protein>
    <recommendedName>
        <fullName evidence="5 9">Riboflavin synthase</fullName>
        <ecNumber evidence="4 9">2.5.1.9</ecNumber>
    </recommendedName>
</protein>
<dbReference type="EMBL" id="LCRX01000014">
    <property type="protein sequence ID" value="KKW41745.1"/>
    <property type="molecule type" value="Genomic_DNA"/>
</dbReference>
<evidence type="ECO:0000256" key="1">
    <source>
        <dbReference type="ARBA" id="ARBA00000968"/>
    </source>
</evidence>
<dbReference type="GO" id="GO:0009231">
    <property type="term" value="P:riboflavin biosynthetic process"/>
    <property type="evidence" value="ECO:0007669"/>
    <property type="project" value="UniProtKB-KW"/>
</dbReference>
<evidence type="ECO:0000256" key="3">
    <source>
        <dbReference type="ARBA" id="ARBA00004887"/>
    </source>
</evidence>
<evidence type="ECO:0000256" key="4">
    <source>
        <dbReference type="ARBA" id="ARBA00012827"/>
    </source>
</evidence>
<evidence type="ECO:0000256" key="5">
    <source>
        <dbReference type="ARBA" id="ARBA00013950"/>
    </source>
</evidence>
<dbReference type="GO" id="GO:0004746">
    <property type="term" value="F:riboflavin synthase activity"/>
    <property type="evidence" value="ECO:0007669"/>
    <property type="project" value="UniProtKB-UniRule"/>
</dbReference>
<evidence type="ECO:0000256" key="6">
    <source>
        <dbReference type="ARBA" id="ARBA00022619"/>
    </source>
</evidence>
<evidence type="ECO:0000256" key="2">
    <source>
        <dbReference type="ARBA" id="ARBA00002803"/>
    </source>
</evidence>
<keyword evidence="8" id="KW-0677">Repeat</keyword>
<dbReference type="PATRIC" id="fig|1619044.3.peg.1081"/>
<feature type="repeat" description="Lumazine-binding" evidence="10">
    <location>
        <begin position="98"/>
        <end position="193"/>
    </location>
</feature>
<comment type="catalytic activity">
    <reaction evidence="1">
        <text>2 6,7-dimethyl-8-(1-D-ribityl)lumazine + H(+) = 5-amino-6-(D-ribitylamino)uracil + riboflavin</text>
        <dbReference type="Rhea" id="RHEA:20772"/>
        <dbReference type="ChEBI" id="CHEBI:15378"/>
        <dbReference type="ChEBI" id="CHEBI:15934"/>
        <dbReference type="ChEBI" id="CHEBI:57986"/>
        <dbReference type="ChEBI" id="CHEBI:58201"/>
        <dbReference type="EC" id="2.5.1.9"/>
    </reaction>
</comment>
<evidence type="ECO:0000313" key="13">
    <source>
        <dbReference type="Proteomes" id="UP000033870"/>
    </source>
</evidence>
<dbReference type="PANTHER" id="PTHR21098:SF12">
    <property type="entry name" value="RIBOFLAVIN SYNTHASE"/>
    <property type="match status" value="1"/>
</dbReference>
<dbReference type="SUPFAM" id="SSF63380">
    <property type="entry name" value="Riboflavin synthase domain-like"/>
    <property type="match status" value="2"/>
</dbReference>
<dbReference type="PIRSF" id="PIRSF000498">
    <property type="entry name" value="Riboflavin_syn_A"/>
    <property type="match status" value="1"/>
</dbReference>
<feature type="domain" description="Lumazine-binding" evidence="11">
    <location>
        <begin position="1"/>
        <end position="97"/>
    </location>
</feature>
<dbReference type="STRING" id="1619044.UY92_C0014G0070"/>
<evidence type="ECO:0000256" key="8">
    <source>
        <dbReference type="ARBA" id="ARBA00022737"/>
    </source>
</evidence>
<dbReference type="Gene3D" id="2.40.30.20">
    <property type="match status" value="2"/>
</dbReference>
<dbReference type="PANTHER" id="PTHR21098">
    <property type="entry name" value="RIBOFLAVIN SYNTHASE ALPHA CHAIN"/>
    <property type="match status" value="1"/>
</dbReference>
<dbReference type="AlphaFoldDB" id="A0A0G1YEZ0"/>
<comment type="function">
    <text evidence="2">Catalyzes the dismutation of two molecules of 6,7-dimethyl-8-ribityllumazine, resulting in the formation of riboflavin and 5-amino-6-(D-ribitylamino)uracil.</text>
</comment>
<evidence type="ECO:0000256" key="9">
    <source>
        <dbReference type="NCBIfam" id="TIGR00187"/>
    </source>
</evidence>
<dbReference type="InterPro" id="IPR023366">
    <property type="entry name" value="ATP_synth_asu-like_sf"/>
</dbReference>
<dbReference type="PROSITE" id="PS51177">
    <property type="entry name" value="LUMAZINE_BIND"/>
    <property type="match status" value="2"/>
</dbReference>
<gene>
    <name evidence="12" type="ORF">UY92_C0014G0070</name>
</gene>
<accession>A0A0G1YEZ0</accession>
<dbReference type="InterPro" id="IPR026017">
    <property type="entry name" value="Lumazine-bd_dom"/>
</dbReference>
<reference evidence="12 13" key="1">
    <citation type="journal article" date="2015" name="Nature">
        <title>rRNA introns, odd ribosomes, and small enigmatic genomes across a large radiation of phyla.</title>
        <authorList>
            <person name="Brown C.T."/>
            <person name="Hug L.A."/>
            <person name="Thomas B.C."/>
            <person name="Sharon I."/>
            <person name="Castelle C.J."/>
            <person name="Singh A."/>
            <person name="Wilkins M.J."/>
            <person name="Williams K.H."/>
            <person name="Banfield J.F."/>
        </authorList>
    </citation>
    <scope>NUCLEOTIDE SEQUENCE [LARGE SCALE GENOMIC DNA]</scope>
</reference>
<dbReference type="Pfam" id="PF00677">
    <property type="entry name" value="Lum_binding"/>
    <property type="match status" value="2"/>
</dbReference>
<comment type="pathway">
    <text evidence="3">Cofactor biosynthesis; riboflavin biosynthesis; riboflavin from 2-hydroxy-3-oxobutyl phosphate and 5-amino-6-(D-ribitylamino)uracil: step 2/2.</text>
</comment>
<name>A0A0G1YEZ0_9BACT</name>
<evidence type="ECO:0000259" key="11">
    <source>
        <dbReference type="PROSITE" id="PS51177"/>
    </source>
</evidence>